<dbReference type="Pfam" id="PF18135">
    <property type="entry name" value="Type_ISP_C"/>
    <property type="match status" value="1"/>
</dbReference>
<sequence>MTPDAKGNWINLTDNEFDNFLPLVDKRVKAGKSNRAVFQLFSRGVATQRDEWIYDFSKSGLIEKMQYLVEVYQEKLTQGTVRELDIKCDRELTNYANRQIDKYFAASQMVTGSYRPYVKKYLYFDQHFNGMTYQLPSIFPAQGDNLAICCTDAGSQKPFMTIACQTIIRKNPPKTPRLGKNFIPTASPTIKNK</sequence>
<dbReference type="AlphaFoldDB" id="A0A7C3VN21"/>
<gene>
    <name evidence="2" type="ORF">ENR15_02050</name>
</gene>
<proteinExistence type="predicted"/>
<organism evidence="2">
    <name type="scientific">Planktothricoides sp. SpSt-374</name>
    <dbReference type="NCBI Taxonomy" id="2282167"/>
    <lineage>
        <taxon>Bacteria</taxon>
        <taxon>Bacillati</taxon>
        <taxon>Cyanobacteriota</taxon>
        <taxon>Cyanophyceae</taxon>
        <taxon>Oscillatoriophycideae</taxon>
        <taxon>Oscillatoriales</taxon>
        <taxon>Oscillatoriaceae</taxon>
        <taxon>Planktothricoides</taxon>
    </lineage>
</organism>
<feature type="domain" description="Type ISP restriction-modification enzyme LLaBIII C-terminal specificity" evidence="1">
    <location>
        <begin position="37"/>
        <end position="170"/>
    </location>
</feature>
<evidence type="ECO:0000313" key="2">
    <source>
        <dbReference type="EMBL" id="HGF99470.1"/>
    </source>
</evidence>
<accession>A0A7C3VN21</accession>
<protein>
    <recommendedName>
        <fullName evidence="1">Type ISP restriction-modification enzyme LLaBIII C-terminal specificity domain-containing protein</fullName>
    </recommendedName>
</protein>
<reference evidence="2" key="1">
    <citation type="journal article" date="2020" name="mSystems">
        <title>Genome- and Community-Level Interaction Insights into Carbon Utilization and Element Cycling Functions of Hydrothermarchaeota in Hydrothermal Sediment.</title>
        <authorList>
            <person name="Zhou Z."/>
            <person name="Liu Y."/>
            <person name="Xu W."/>
            <person name="Pan J."/>
            <person name="Luo Z.H."/>
            <person name="Li M."/>
        </authorList>
    </citation>
    <scope>NUCLEOTIDE SEQUENCE [LARGE SCALE GENOMIC DNA]</scope>
    <source>
        <strain evidence="2">SpSt-374</strain>
    </source>
</reference>
<name>A0A7C3VN21_9CYAN</name>
<evidence type="ECO:0000259" key="1">
    <source>
        <dbReference type="Pfam" id="PF18135"/>
    </source>
</evidence>
<comment type="caution">
    <text evidence="2">The sequence shown here is derived from an EMBL/GenBank/DDBJ whole genome shotgun (WGS) entry which is preliminary data.</text>
</comment>
<dbReference type="InterPro" id="IPR041635">
    <property type="entry name" value="Type_ISP_LLaBIII_C"/>
</dbReference>
<dbReference type="EMBL" id="DSPX01000017">
    <property type="protein sequence ID" value="HGF99470.1"/>
    <property type="molecule type" value="Genomic_DNA"/>
</dbReference>